<dbReference type="OrthoDB" id="5358884at2759"/>
<dbReference type="AlphaFoldDB" id="A0A6H0XRK5"/>
<keyword evidence="4" id="KW-1185">Reference proteome</keyword>
<feature type="region of interest" description="Disordered" evidence="1">
    <location>
        <begin position="112"/>
        <end position="144"/>
    </location>
</feature>
<proteinExistence type="predicted"/>
<evidence type="ECO:0008006" key="5">
    <source>
        <dbReference type="Google" id="ProtNLM"/>
    </source>
</evidence>
<protein>
    <recommendedName>
        <fullName evidence="5">Apple domain-containing protein</fullName>
    </recommendedName>
</protein>
<accession>A0A6H0XRK5</accession>
<organism evidence="3 4">
    <name type="scientific">Peltaster fructicola</name>
    <dbReference type="NCBI Taxonomy" id="286661"/>
    <lineage>
        <taxon>Eukaryota</taxon>
        <taxon>Fungi</taxon>
        <taxon>Dikarya</taxon>
        <taxon>Ascomycota</taxon>
        <taxon>Pezizomycotina</taxon>
        <taxon>Dothideomycetes</taxon>
        <taxon>Dothideomycetes incertae sedis</taxon>
        <taxon>Peltaster</taxon>
    </lineage>
</organism>
<evidence type="ECO:0000313" key="4">
    <source>
        <dbReference type="Proteomes" id="UP000503462"/>
    </source>
</evidence>
<keyword evidence="2" id="KW-0812">Transmembrane</keyword>
<sequence length="264" mass="28128">MAQQPGSLESSPEHLQRLSALYQYHNAPEVAPAHGLEYDDSNYPHSDKYPVIHSMPAYNSKWTGNGFTNDNRPPKIIFGMKLRTFLVVATIMIMVIVGAAVGGAVGGSSIKTGSSSYTPTTTESTTSSTTSASNTPTTATPSTYSAPTATYAPLSDCPAANNTLYTSSFNSGSSSSTTGLNFTRYCNYQSPLTTQNTLLSTFAYTFEDCIETCAGINFYNSNVNCQVAAFEVGASRPVNCWLGQYNTTISNLKAQSGTAVAILR</sequence>
<evidence type="ECO:0000313" key="3">
    <source>
        <dbReference type="EMBL" id="QIW97258.1"/>
    </source>
</evidence>
<evidence type="ECO:0000256" key="2">
    <source>
        <dbReference type="SAM" id="Phobius"/>
    </source>
</evidence>
<dbReference type="Proteomes" id="UP000503462">
    <property type="component" value="Chromosome 2"/>
</dbReference>
<gene>
    <name evidence="3" type="ORF">AMS68_002776</name>
</gene>
<name>A0A6H0XRK5_9PEZI</name>
<dbReference type="EMBL" id="CP051140">
    <property type="protein sequence ID" value="QIW97258.1"/>
    <property type="molecule type" value="Genomic_DNA"/>
</dbReference>
<keyword evidence="2" id="KW-1133">Transmembrane helix</keyword>
<evidence type="ECO:0000256" key="1">
    <source>
        <dbReference type="SAM" id="MobiDB-lite"/>
    </source>
</evidence>
<reference evidence="3 4" key="1">
    <citation type="journal article" date="2016" name="Sci. Rep.">
        <title>Peltaster fructicola genome reveals evolution from an invasive phytopathogen to an ectophytic parasite.</title>
        <authorList>
            <person name="Xu C."/>
            <person name="Chen H."/>
            <person name="Gleason M.L."/>
            <person name="Xu J.R."/>
            <person name="Liu H."/>
            <person name="Zhang R."/>
            <person name="Sun G."/>
        </authorList>
    </citation>
    <scope>NUCLEOTIDE SEQUENCE [LARGE SCALE GENOMIC DNA]</scope>
    <source>
        <strain evidence="3 4">LNHT1506</strain>
    </source>
</reference>
<keyword evidence="2" id="KW-0472">Membrane</keyword>
<feature type="transmembrane region" description="Helical" evidence="2">
    <location>
        <begin position="85"/>
        <end position="106"/>
    </location>
</feature>